<dbReference type="KEGG" id="trr:M419DRAFT_83278"/>
<protein>
    <submittedName>
        <fullName evidence="2">Uncharacterized protein</fullName>
    </submittedName>
</protein>
<evidence type="ECO:0000256" key="1">
    <source>
        <dbReference type="SAM" id="MobiDB-lite"/>
    </source>
</evidence>
<dbReference type="OrthoDB" id="4898398at2759"/>
<feature type="region of interest" description="Disordered" evidence="1">
    <location>
        <begin position="338"/>
        <end position="377"/>
    </location>
</feature>
<reference evidence="3" key="1">
    <citation type="journal article" date="2013" name="Ind. Biotechnol.">
        <title>Comparative genomics analysis of Trichoderma reesei strains.</title>
        <authorList>
            <person name="Koike H."/>
            <person name="Aerts A."/>
            <person name="LaButti K."/>
            <person name="Grigoriev I.V."/>
            <person name="Baker S.E."/>
        </authorList>
    </citation>
    <scope>NUCLEOTIDE SEQUENCE [LARGE SCALE GENOMIC DNA]</scope>
    <source>
        <strain evidence="3">ATCC 56765 / BCRC 32924 / NRRL 11460 / Rut C-30</strain>
    </source>
</reference>
<name>A0A024S5P7_HYPJR</name>
<gene>
    <name evidence="2" type="ORF">M419DRAFT_83278</name>
</gene>
<organism evidence="2 3">
    <name type="scientific">Hypocrea jecorina (strain ATCC 56765 / BCRC 32924 / NRRL 11460 / Rut C-30)</name>
    <name type="common">Trichoderma reesei</name>
    <dbReference type="NCBI Taxonomy" id="1344414"/>
    <lineage>
        <taxon>Eukaryota</taxon>
        <taxon>Fungi</taxon>
        <taxon>Dikarya</taxon>
        <taxon>Ascomycota</taxon>
        <taxon>Pezizomycotina</taxon>
        <taxon>Sordariomycetes</taxon>
        <taxon>Hypocreomycetidae</taxon>
        <taxon>Hypocreales</taxon>
        <taxon>Hypocreaceae</taxon>
        <taxon>Trichoderma</taxon>
    </lineage>
</organism>
<feature type="compositionally biased region" description="Pro residues" evidence="1">
    <location>
        <begin position="75"/>
        <end position="85"/>
    </location>
</feature>
<accession>A0A024S5P7</accession>
<proteinExistence type="predicted"/>
<feature type="region of interest" description="Disordered" evidence="1">
    <location>
        <begin position="189"/>
        <end position="215"/>
    </location>
</feature>
<feature type="region of interest" description="Disordered" evidence="1">
    <location>
        <begin position="1"/>
        <end position="20"/>
    </location>
</feature>
<dbReference type="AlphaFoldDB" id="A0A024S5P7"/>
<feature type="region of interest" description="Disordered" evidence="1">
    <location>
        <begin position="26"/>
        <end position="114"/>
    </location>
</feature>
<feature type="compositionally biased region" description="Low complexity" evidence="1">
    <location>
        <begin position="31"/>
        <end position="41"/>
    </location>
</feature>
<feature type="compositionally biased region" description="Low complexity" evidence="1">
    <location>
        <begin position="1"/>
        <end position="14"/>
    </location>
</feature>
<dbReference type="EMBL" id="KI911151">
    <property type="protein sequence ID" value="ETS00690.1"/>
    <property type="molecule type" value="Genomic_DNA"/>
</dbReference>
<dbReference type="HOGENOM" id="CLU_821489_0_0_1"/>
<feature type="compositionally biased region" description="Basic and acidic residues" evidence="1">
    <location>
        <begin position="363"/>
        <end position="377"/>
    </location>
</feature>
<feature type="compositionally biased region" description="Low complexity" evidence="1">
    <location>
        <begin position="86"/>
        <end position="112"/>
    </location>
</feature>
<evidence type="ECO:0000313" key="3">
    <source>
        <dbReference type="Proteomes" id="UP000024376"/>
    </source>
</evidence>
<evidence type="ECO:0000313" key="2">
    <source>
        <dbReference type="EMBL" id="ETS00690.1"/>
    </source>
</evidence>
<sequence>MTTPPSGSSSGSSSYTSDATLNEVPEEYLITSTSSLPPLSTKAFPFASQRPSSSMPTIKPPNLSWIPQQQQQHFPPQPTPPPPPTTTTTTTTKATPSGPSSSTKPSQASSSTAHLLHEQRLSTCLNILRHVRRTLHQRHDEATTHLSQLSALIAQSTWDLFHQSPLDFMCHEMDMLTDDATTTAILTDKSPVGIGSSNNNSSSNHLSTSQQDSDDWMRKLDKLRDMRDDEDEIRQRVGKISRQMETANAMMRVGMAEQSAVLARSDDALVRKGCHQQYRYRYESAFGQLPTMRVPVALASSFRNADVKMTVGASTKKKAAAMAPVVKSSFFNWPVPATSSKGKQVAVEPEEEESSGTSSGLDSPRECQGECCRHLTS</sequence>
<dbReference type="Proteomes" id="UP000024376">
    <property type="component" value="Unassembled WGS sequence"/>
</dbReference>